<name>A0A7N2LQ06_QUELO</name>
<dbReference type="GO" id="GO:0070481">
    <property type="term" value="P:nuclear-transcribed mRNA catabolic process, non-stop decay"/>
    <property type="evidence" value="ECO:0007669"/>
    <property type="project" value="InterPro"/>
</dbReference>
<dbReference type="GO" id="GO:0005737">
    <property type="term" value="C:cytoplasm"/>
    <property type="evidence" value="ECO:0007669"/>
    <property type="project" value="TreeGrafter"/>
</dbReference>
<dbReference type="AlphaFoldDB" id="A0A7N2LQ06"/>
<proteinExistence type="predicted"/>
<dbReference type="InterPro" id="IPR004405">
    <property type="entry name" value="TF_pelota"/>
</dbReference>
<dbReference type="GO" id="GO:0070966">
    <property type="term" value="P:nuclear-transcribed mRNA catabolic process, no-go decay"/>
    <property type="evidence" value="ECO:0007669"/>
    <property type="project" value="InterPro"/>
</dbReference>
<protein>
    <submittedName>
        <fullName evidence="1">Uncharacterized protein</fullName>
    </submittedName>
</protein>
<organism evidence="1 2">
    <name type="scientific">Quercus lobata</name>
    <name type="common">Valley oak</name>
    <dbReference type="NCBI Taxonomy" id="97700"/>
    <lineage>
        <taxon>Eukaryota</taxon>
        <taxon>Viridiplantae</taxon>
        <taxon>Streptophyta</taxon>
        <taxon>Embryophyta</taxon>
        <taxon>Tracheophyta</taxon>
        <taxon>Spermatophyta</taxon>
        <taxon>Magnoliopsida</taxon>
        <taxon>eudicotyledons</taxon>
        <taxon>Gunneridae</taxon>
        <taxon>Pentapetalae</taxon>
        <taxon>rosids</taxon>
        <taxon>fabids</taxon>
        <taxon>Fagales</taxon>
        <taxon>Fagaceae</taxon>
        <taxon>Quercus</taxon>
    </lineage>
</organism>
<evidence type="ECO:0000313" key="1">
    <source>
        <dbReference type="EnsemblPlants" id="QL05p031884:mrna"/>
    </source>
</evidence>
<dbReference type="InterPro" id="IPR029064">
    <property type="entry name" value="Ribosomal_eL30-like_sf"/>
</dbReference>
<dbReference type="PANTHER" id="PTHR10853:SF0">
    <property type="entry name" value="PROTEIN PELOTA HOMOLOG"/>
    <property type="match status" value="1"/>
</dbReference>
<dbReference type="PANTHER" id="PTHR10853">
    <property type="entry name" value="PELOTA"/>
    <property type="match status" value="1"/>
</dbReference>
<dbReference type="GO" id="GO:0071025">
    <property type="term" value="P:RNA surveillance"/>
    <property type="evidence" value="ECO:0007669"/>
    <property type="project" value="InterPro"/>
</dbReference>
<dbReference type="InParanoid" id="A0A7N2LQ06"/>
<dbReference type="Proteomes" id="UP000594261">
    <property type="component" value="Chromosome 5"/>
</dbReference>
<dbReference type="SUPFAM" id="SSF55315">
    <property type="entry name" value="L30e-like"/>
    <property type="match status" value="2"/>
</dbReference>
<keyword evidence="2" id="KW-1185">Reference proteome</keyword>
<evidence type="ECO:0000313" key="2">
    <source>
        <dbReference type="Proteomes" id="UP000594261"/>
    </source>
</evidence>
<sequence length="114" mass="13197">MRFSTMQDPSRACYGPKPVEVAHEQLAIQTLLLADELFSTMQDPSRACYGPKPIEVAHEQLAAQTLLLTDELFRFIAFLLVLPKQTYERERESVPVSYELRREEIEIYAEPRQP</sequence>
<dbReference type="Gene3D" id="3.30.1330.30">
    <property type="match status" value="2"/>
</dbReference>
<accession>A0A7N2LQ06</accession>
<dbReference type="GO" id="GO:0032790">
    <property type="term" value="P:ribosome disassembly"/>
    <property type="evidence" value="ECO:0007669"/>
    <property type="project" value="TreeGrafter"/>
</dbReference>
<reference evidence="1 2" key="1">
    <citation type="journal article" date="2016" name="G3 (Bethesda)">
        <title>First Draft Assembly and Annotation of the Genome of a California Endemic Oak Quercus lobata Nee (Fagaceae).</title>
        <authorList>
            <person name="Sork V.L."/>
            <person name="Fitz-Gibbon S.T."/>
            <person name="Puiu D."/>
            <person name="Crepeau M."/>
            <person name="Gugger P.F."/>
            <person name="Sherman R."/>
            <person name="Stevens K."/>
            <person name="Langley C.H."/>
            <person name="Pellegrini M."/>
            <person name="Salzberg S.L."/>
        </authorList>
    </citation>
    <scope>NUCLEOTIDE SEQUENCE [LARGE SCALE GENOMIC DNA]</scope>
    <source>
        <strain evidence="1 2">cv. SW786</strain>
    </source>
</reference>
<dbReference type="Gramene" id="QL05p031884:mrna">
    <property type="protein sequence ID" value="QL05p031884:mrna"/>
    <property type="gene ID" value="QL05p031884"/>
</dbReference>
<dbReference type="EnsemblPlants" id="QL05p031884:mrna">
    <property type="protein sequence ID" value="QL05p031884:mrna"/>
    <property type="gene ID" value="QL05p031884"/>
</dbReference>
<dbReference type="GO" id="GO:0070651">
    <property type="term" value="P:nonfunctional rRNA decay"/>
    <property type="evidence" value="ECO:0007669"/>
    <property type="project" value="TreeGrafter"/>
</dbReference>
<reference evidence="1" key="2">
    <citation type="submission" date="2021-01" db="UniProtKB">
        <authorList>
            <consortium name="EnsemblPlants"/>
        </authorList>
    </citation>
    <scope>IDENTIFICATION</scope>
</reference>
<dbReference type="EMBL" id="LRBV02000005">
    <property type="status" value="NOT_ANNOTATED_CDS"/>
    <property type="molecule type" value="Genomic_DNA"/>
</dbReference>